<accession>A0A2A5S390</accession>
<organism evidence="1 2">
    <name type="scientific">Pseudolactococcus plantarum</name>
    <dbReference type="NCBI Taxonomy" id="1365"/>
    <lineage>
        <taxon>Bacteria</taxon>
        <taxon>Bacillati</taxon>
        <taxon>Bacillota</taxon>
        <taxon>Bacilli</taxon>
        <taxon>Lactobacillales</taxon>
        <taxon>Streptococcaceae</taxon>
        <taxon>Pseudolactococcus</taxon>
    </lineage>
</organism>
<reference evidence="1 2" key="1">
    <citation type="submission" date="2014-12" db="EMBL/GenBank/DDBJ databases">
        <title>Draft genome sequences of 10 type strains of Lactococcus.</title>
        <authorList>
            <person name="Sun Z."/>
            <person name="Zhong Z."/>
            <person name="Liu W."/>
            <person name="Zhang W."/>
            <person name="Zhang H."/>
        </authorList>
    </citation>
    <scope>NUCLEOTIDE SEQUENCE [LARGE SCALE GENOMIC DNA]</scope>
    <source>
        <strain evidence="1 2">DSM 20686</strain>
    </source>
</reference>
<dbReference type="AlphaFoldDB" id="A0A2A5S390"/>
<evidence type="ECO:0000313" key="2">
    <source>
        <dbReference type="Proteomes" id="UP000242246"/>
    </source>
</evidence>
<dbReference type="RefSeq" id="WP_167373819.1">
    <property type="nucleotide sequence ID" value="NZ_JXJX01000002.1"/>
</dbReference>
<protein>
    <submittedName>
        <fullName evidence="1">Uncharacterized protein</fullName>
    </submittedName>
</protein>
<name>A0A2A5S390_9LACT</name>
<proteinExistence type="predicted"/>
<sequence length="58" mass="6420">MDINDLQEKAKDLTGKVPDDIKEKVSDVVSEGIEKLAPENLKDEAKHLFDGLKDKVGL</sequence>
<dbReference type="Proteomes" id="UP000242246">
    <property type="component" value="Unassembled WGS sequence"/>
</dbReference>
<evidence type="ECO:0000313" key="1">
    <source>
        <dbReference type="EMBL" id="PCS07945.1"/>
    </source>
</evidence>
<dbReference type="EMBL" id="JXJX01000002">
    <property type="protein sequence ID" value="PCS07945.1"/>
    <property type="molecule type" value="Genomic_DNA"/>
</dbReference>
<gene>
    <name evidence="1" type="ORF">RU87_GL000681</name>
</gene>
<keyword evidence="2" id="KW-1185">Reference proteome</keyword>
<comment type="caution">
    <text evidence="1">The sequence shown here is derived from an EMBL/GenBank/DDBJ whole genome shotgun (WGS) entry which is preliminary data.</text>
</comment>
<dbReference type="STRING" id="1348632.GCA_001591745_01121"/>